<comment type="caution">
    <text evidence="1">The sequence shown here is derived from an EMBL/GenBank/DDBJ whole genome shotgun (WGS) entry which is preliminary data.</text>
</comment>
<keyword evidence="2" id="KW-1185">Reference proteome</keyword>
<dbReference type="Proteomes" id="UP000182771">
    <property type="component" value="Unassembled WGS sequence"/>
</dbReference>
<dbReference type="AlphaFoldDB" id="A0A1H2T574"/>
<organism evidence="1 2">
    <name type="scientific">Capnocytophaga granulosa</name>
    <dbReference type="NCBI Taxonomy" id="45242"/>
    <lineage>
        <taxon>Bacteria</taxon>
        <taxon>Pseudomonadati</taxon>
        <taxon>Bacteroidota</taxon>
        <taxon>Flavobacteriia</taxon>
        <taxon>Flavobacteriales</taxon>
        <taxon>Flavobacteriaceae</taxon>
        <taxon>Capnocytophaga</taxon>
    </lineage>
</organism>
<evidence type="ECO:0000313" key="2">
    <source>
        <dbReference type="Proteomes" id="UP000182771"/>
    </source>
</evidence>
<protein>
    <submittedName>
        <fullName evidence="1">Uncharacterized protein</fullName>
    </submittedName>
</protein>
<dbReference type="EMBL" id="FNND01000002">
    <property type="protein sequence ID" value="SDW38429.1"/>
    <property type="molecule type" value="Genomic_DNA"/>
</dbReference>
<sequence>MTNDNLIIRGVIGHFLLMRINSYSQTKMVCEKLA</sequence>
<gene>
    <name evidence="1" type="ORF">SAMN05444420_10275</name>
</gene>
<accession>A0A1H2T574</accession>
<proteinExistence type="predicted"/>
<reference evidence="1 2" key="1">
    <citation type="submission" date="2016-10" db="EMBL/GenBank/DDBJ databases">
        <authorList>
            <person name="Varghese N."/>
            <person name="Submissions S."/>
        </authorList>
    </citation>
    <scope>NUCLEOTIDE SEQUENCE [LARGE SCALE GENOMIC DNA]</scope>
    <source>
        <strain evidence="1 2">DSM 11449</strain>
    </source>
</reference>
<name>A0A1H2T574_9FLAO</name>
<evidence type="ECO:0000313" key="1">
    <source>
        <dbReference type="EMBL" id="SDW38429.1"/>
    </source>
</evidence>